<evidence type="ECO:0000313" key="6">
    <source>
        <dbReference type="EMBL" id="AKG38015.1"/>
    </source>
</evidence>
<comment type="similarity">
    <text evidence="1 4">Belongs to the eukaryotic ribosomal protein eL18 family.</text>
</comment>
<keyword evidence="7" id="KW-1185">Reference proteome</keyword>
<dbReference type="HAMAP" id="MF_00329">
    <property type="entry name" value="Ribosomal_eL18"/>
    <property type="match status" value="1"/>
</dbReference>
<gene>
    <name evidence="4" type="primary">rpl18e</name>
    <name evidence="6" type="ORF">MA03_00130</name>
</gene>
<dbReference type="InterPro" id="IPR021131">
    <property type="entry name" value="Ribosomal_uL15/eL18"/>
</dbReference>
<dbReference type="InterPro" id="IPR022947">
    <property type="entry name" value="Ribosomal_eL18_arc"/>
</dbReference>
<evidence type="ECO:0000313" key="7">
    <source>
        <dbReference type="Proteomes" id="UP000067434"/>
    </source>
</evidence>
<evidence type="ECO:0000256" key="1">
    <source>
        <dbReference type="ARBA" id="ARBA00006815"/>
    </source>
</evidence>
<feature type="domain" description="Large ribosomal subunit protein uL15/eL18" evidence="5">
    <location>
        <begin position="4"/>
        <end position="117"/>
    </location>
</feature>
<dbReference type="KEGG" id="thf:MA03_00130"/>
<protein>
    <recommendedName>
        <fullName evidence="4">Large ribosomal subunit protein eL18</fullName>
    </recommendedName>
</protein>
<dbReference type="GO" id="GO:0003723">
    <property type="term" value="F:RNA binding"/>
    <property type="evidence" value="ECO:0007669"/>
    <property type="project" value="TreeGrafter"/>
</dbReference>
<dbReference type="OrthoDB" id="11309at2157"/>
<evidence type="ECO:0000259" key="5">
    <source>
        <dbReference type="Pfam" id="PF17135"/>
    </source>
</evidence>
<evidence type="ECO:0000256" key="3">
    <source>
        <dbReference type="ARBA" id="ARBA00023274"/>
    </source>
</evidence>
<dbReference type="InterPro" id="IPR001196">
    <property type="entry name" value="Ribosomal_uL15_CS"/>
</dbReference>
<evidence type="ECO:0000256" key="2">
    <source>
        <dbReference type="ARBA" id="ARBA00022980"/>
    </source>
</evidence>
<dbReference type="STRING" id="1550241.MA03_00130"/>
<dbReference type="AlphaFoldDB" id="A0A0F7FGR5"/>
<keyword evidence="3 4" id="KW-0687">Ribonucleoprotein</keyword>
<keyword evidence="2 4" id="KW-0689">Ribosomal protein</keyword>
<dbReference type="SUPFAM" id="SSF52080">
    <property type="entry name" value="Ribosomal proteins L15p and L18e"/>
    <property type="match status" value="1"/>
</dbReference>
<dbReference type="InterPro" id="IPR036227">
    <property type="entry name" value="Ribosomal_uL15/eL18_sf"/>
</dbReference>
<dbReference type="EMBL" id="CP009961">
    <property type="protein sequence ID" value="AKG38015.1"/>
    <property type="molecule type" value="Genomic_DNA"/>
</dbReference>
<organism evidence="6 7">
    <name type="scientific">Infirmifilum uzonense</name>
    <dbReference type="NCBI Taxonomy" id="1550241"/>
    <lineage>
        <taxon>Archaea</taxon>
        <taxon>Thermoproteota</taxon>
        <taxon>Thermoprotei</taxon>
        <taxon>Thermofilales</taxon>
        <taxon>Thermofilaceae</taxon>
        <taxon>Infirmifilum</taxon>
    </lineage>
</organism>
<proteinExistence type="inferred from homology"/>
<dbReference type="Gene3D" id="3.100.10.10">
    <property type="match status" value="1"/>
</dbReference>
<dbReference type="PANTHER" id="PTHR10934:SF2">
    <property type="entry name" value="LARGE RIBOSOMAL SUBUNIT PROTEIN EL18"/>
    <property type="match status" value="1"/>
</dbReference>
<dbReference type="HOGENOM" id="CLU_146465_0_0_2"/>
<name>A0A0F7FGR5_9CREN</name>
<sequence length="119" mass="13708">MRRTMSTNIHLRRLIHFLKKQSRQNEASIWRDVAAYLSNPRRKRVEVNLSRINRNADDGDIIVVPGKVLGSGVLEKKVTVAAWRFSEQAYQKIKSVGEAISIEELLERRPEGKNIKIIT</sequence>
<dbReference type="GO" id="GO:0003735">
    <property type="term" value="F:structural constituent of ribosome"/>
    <property type="evidence" value="ECO:0007669"/>
    <property type="project" value="InterPro"/>
</dbReference>
<dbReference type="Proteomes" id="UP000067434">
    <property type="component" value="Chromosome"/>
</dbReference>
<evidence type="ECO:0000256" key="4">
    <source>
        <dbReference type="HAMAP-Rule" id="MF_00329"/>
    </source>
</evidence>
<dbReference type="PATRIC" id="fig|1550241.5.peg.26"/>
<dbReference type="NCBIfam" id="NF003079">
    <property type="entry name" value="PRK04005.1"/>
    <property type="match status" value="1"/>
</dbReference>
<dbReference type="Pfam" id="PF17135">
    <property type="entry name" value="Ribosomal_L18"/>
    <property type="match status" value="1"/>
</dbReference>
<dbReference type="GO" id="GO:0022625">
    <property type="term" value="C:cytosolic large ribosomal subunit"/>
    <property type="evidence" value="ECO:0007669"/>
    <property type="project" value="TreeGrafter"/>
</dbReference>
<dbReference type="InterPro" id="IPR000039">
    <property type="entry name" value="Ribosomal_eL18"/>
</dbReference>
<accession>A0A0F7FGR5</accession>
<dbReference type="GO" id="GO:0006412">
    <property type="term" value="P:translation"/>
    <property type="evidence" value="ECO:0007669"/>
    <property type="project" value="UniProtKB-UniRule"/>
</dbReference>
<dbReference type="PANTHER" id="PTHR10934">
    <property type="entry name" value="60S RIBOSOMAL PROTEIN L18"/>
    <property type="match status" value="1"/>
</dbReference>
<reference evidence="6 7" key="1">
    <citation type="journal article" date="2015" name="Stand. Genomic Sci.">
        <title>Complete genome sequence of and proposal of Thermofilum uzonense sp. nov. a novel hyperthermophilic crenarchaeon and emended description of the genus Thermofilum.</title>
        <authorList>
            <person name="Toshchakov S.V."/>
            <person name="Korzhenkov A.A."/>
            <person name="Samarov N.I."/>
            <person name="Mazunin I.O."/>
            <person name="Mozhey O.I."/>
            <person name="Shmyr I.S."/>
            <person name="Derbikova K.S."/>
            <person name="Taranov E.A."/>
            <person name="Dominova I.N."/>
            <person name="Bonch-Osmolovskaya E.A."/>
            <person name="Patrushev M.V."/>
            <person name="Podosokorskaya O.A."/>
            <person name="Kublanov I.V."/>
        </authorList>
    </citation>
    <scope>NUCLEOTIDE SEQUENCE [LARGE SCALE GENOMIC DNA]</scope>
    <source>
        <strain evidence="6 7">1807-2</strain>
    </source>
</reference>
<dbReference type="PROSITE" id="PS00475">
    <property type="entry name" value="RIBOSOMAL_L15"/>
    <property type="match status" value="1"/>
</dbReference>